<organism evidence="1 2">
    <name type="scientific">Enterococcus durans</name>
    <dbReference type="NCBI Taxonomy" id="53345"/>
    <lineage>
        <taxon>Bacteria</taxon>
        <taxon>Bacillati</taxon>
        <taxon>Bacillota</taxon>
        <taxon>Bacilli</taxon>
        <taxon>Lactobacillales</taxon>
        <taxon>Enterococcaceae</taxon>
        <taxon>Enterococcus</taxon>
    </lineage>
</organism>
<evidence type="ECO:0000313" key="1">
    <source>
        <dbReference type="EMBL" id="RCA11340.1"/>
    </source>
</evidence>
<gene>
    <name evidence="1" type="ORF">EA71_02095</name>
</gene>
<accession>A0A367CH50</accession>
<dbReference type="EMBL" id="LEPB01000004">
    <property type="protein sequence ID" value="RCA11340.1"/>
    <property type="molecule type" value="Genomic_DNA"/>
</dbReference>
<reference evidence="1 2" key="1">
    <citation type="submission" date="2015-06" db="EMBL/GenBank/DDBJ databases">
        <title>The Genome Sequence of Enterococcus durans 4EA1.</title>
        <authorList>
            <consortium name="The Broad Institute Genomics Platform"/>
            <consortium name="The Broad Institute Genome Sequencing Center for Infectious Disease"/>
            <person name="Earl A.M."/>
            <person name="Van Tyne D."/>
            <person name="Lebreton F."/>
            <person name="Saavedra J.T."/>
            <person name="Gilmore M.S."/>
            <person name="Manson Mcguire A."/>
            <person name="Clock S."/>
            <person name="Crupain M."/>
            <person name="Rangan U."/>
            <person name="Young S."/>
            <person name="Abouelleil A."/>
            <person name="Cao P."/>
            <person name="Chapman S.B."/>
            <person name="Griggs A."/>
            <person name="Priest M."/>
            <person name="Shea T."/>
            <person name="Wortman J."/>
            <person name="Nusbaum C."/>
            <person name="Birren B."/>
        </authorList>
    </citation>
    <scope>NUCLEOTIDE SEQUENCE [LARGE SCALE GENOMIC DNA]</scope>
    <source>
        <strain evidence="1 2">4EA1</strain>
    </source>
</reference>
<comment type="caution">
    <text evidence="1">The sequence shown here is derived from an EMBL/GenBank/DDBJ whole genome shotgun (WGS) entry which is preliminary data.</text>
</comment>
<name>A0A367CH50_9ENTE</name>
<sequence>MKIAFLAFDGFRLISKGVASAPTVSRRDRDKSRLGLRNWREKGTIRFLYCSFFWGKAKIIENCKKEGI</sequence>
<proteinExistence type="predicted"/>
<dbReference type="Proteomes" id="UP000252797">
    <property type="component" value="Unassembled WGS sequence"/>
</dbReference>
<protein>
    <submittedName>
        <fullName evidence="1">Uncharacterized protein</fullName>
    </submittedName>
</protein>
<dbReference type="AlphaFoldDB" id="A0A367CH50"/>
<dbReference type="RefSeq" id="WP_113846074.1">
    <property type="nucleotide sequence ID" value="NZ_CAXUDG010000015.1"/>
</dbReference>
<evidence type="ECO:0000313" key="2">
    <source>
        <dbReference type="Proteomes" id="UP000252797"/>
    </source>
</evidence>